<accession>A0A7S4IDJ0</accession>
<proteinExistence type="predicted"/>
<protein>
    <submittedName>
        <fullName evidence="1">Uncharacterized protein</fullName>
    </submittedName>
</protein>
<reference evidence="1" key="1">
    <citation type="submission" date="2021-01" db="EMBL/GenBank/DDBJ databases">
        <authorList>
            <person name="Corre E."/>
            <person name="Pelletier E."/>
            <person name="Niang G."/>
            <person name="Scheremetjew M."/>
            <person name="Finn R."/>
            <person name="Kale V."/>
            <person name="Holt S."/>
            <person name="Cochrane G."/>
            <person name="Meng A."/>
            <person name="Brown T."/>
            <person name="Cohen L."/>
        </authorList>
    </citation>
    <scope>NUCLEOTIDE SEQUENCE</scope>
    <source>
        <strain evidence="1">UIO037</strain>
    </source>
</reference>
<dbReference type="AlphaFoldDB" id="A0A7S4IDJ0"/>
<dbReference type="EMBL" id="HBKO01022321">
    <property type="protein sequence ID" value="CAE2226205.1"/>
    <property type="molecule type" value="Transcribed_RNA"/>
</dbReference>
<gene>
    <name evidence="1" type="ORF">CPOL0286_LOCUS10117</name>
</gene>
<evidence type="ECO:0000313" key="1">
    <source>
        <dbReference type="EMBL" id="CAE2226205.1"/>
    </source>
</evidence>
<sequence length="153" mass="16816">MANASNWVTGFFLGGQQDVSGVPEDDIPEYIAKKNSDPDIWGVKAGSAIRCVWQYFNFLDIINKGGAEMQKPCKAKVIFLNATDRGFMPMLFKCSDEEAKNEKNEKGMGNAIDIQYCEGSHPAVGGSFIHAGKSTAKYRTEVLPPLLAKHQVK</sequence>
<name>A0A7S4IDJ0_9EUKA</name>
<organism evidence="1">
    <name type="scientific">Prymnesium polylepis</name>
    <dbReference type="NCBI Taxonomy" id="72548"/>
    <lineage>
        <taxon>Eukaryota</taxon>
        <taxon>Haptista</taxon>
        <taxon>Haptophyta</taxon>
        <taxon>Prymnesiophyceae</taxon>
        <taxon>Prymnesiales</taxon>
        <taxon>Prymnesiaceae</taxon>
        <taxon>Prymnesium</taxon>
    </lineage>
</organism>